<keyword evidence="1" id="KW-0472">Membrane</keyword>
<proteinExistence type="predicted"/>
<gene>
    <name evidence="2" type="ORF">EGI31_08430</name>
</gene>
<keyword evidence="3" id="KW-1185">Reference proteome</keyword>
<comment type="caution">
    <text evidence="2">The sequence shown here is derived from an EMBL/GenBank/DDBJ whole genome shotgun (WGS) entry which is preliminary data.</text>
</comment>
<keyword evidence="1" id="KW-1133">Transmembrane helix</keyword>
<dbReference type="EMBL" id="RJUF01000018">
    <property type="protein sequence ID" value="MCP9762980.1"/>
    <property type="molecule type" value="Genomic_DNA"/>
</dbReference>
<feature type="transmembrane region" description="Helical" evidence="1">
    <location>
        <begin position="58"/>
        <end position="79"/>
    </location>
</feature>
<evidence type="ECO:0000256" key="1">
    <source>
        <dbReference type="SAM" id="Phobius"/>
    </source>
</evidence>
<sequence length="275" mass="31980">MKYYEVLENPILLKKIAFWCIVGGILIVFVFLVALLLKGIGIYDGVLDMAITGQVGDFIGGFVGSIWSLASIVLFVAALKMQGEELKNQQIEIKYQTEEFRSNRIMTLIFKQAELSNTYLSKLQFYYLGNFHDGYNALIMVGRAVKRMVEKFDYVPTDDRVMIVSNLQSLIQGVNYKIYIEHIHQSNVLLMNLLATNDFTHSEKSYFLRLYKSLLHLTDLRNFCNLILPTLEIKCLKDNRNQETNWAELNPEDYKSTKEFYERLNTRLHEIVLFL</sequence>
<reference evidence="2 3" key="1">
    <citation type="submission" date="2018-11" db="EMBL/GenBank/DDBJ databases">
        <title>Novel bacteria species description.</title>
        <authorList>
            <person name="Han J.-H."/>
        </authorList>
    </citation>
    <scope>NUCLEOTIDE SEQUENCE [LARGE SCALE GENOMIC DNA]</scope>
    <source>
        <strain evidence="2 3">KCTC23259</strain>
    </source>
</reference>
<dbReference type="AlphaFoldDB" id="A0AAE3H2A1"/>
<accession>A0AAE3H2A1</accession>
<evidence type="ECO:0000313" key="2">
    <source>
        <dbReference type="EMBL" id="MCP9762980.1"/>
    </source>
</evidence>
<feature type="transmembrane region" description="Helical" evidence="1">
    <location>
        <begin position="16"/>
        <end position="37"/>
    </location>
</feature>
<evidence type="ECO:0008006" key="4">
    <source>
        <dbReference type="Google" id="ProtNLM"/>
    </source>
</evidence>
<organism evidence="2 3">
    <name type="scientific">Lacihabitans soyangensis</name>
    <dbReference type="NCBI Taxonomy" id="869394"/>
    <lineage>
        <taxon>Bacteria</taxon>
        <taxon>Pseudomonadati</taxon>
        <taxon>Bacteroidota</taxon>
        <taxon>Cytophagia</taxon>
        <taxon>Cytophagales</taxon>
        <taxon>Leadbetterellaceae</taxon>
        <taxon>Lacihabitans</taxon>
    </lineage>
</organism>
<keyword evidence="1" id="KW-0812">Transmembrane</keyword>
<dbReference type="RefSeq" id="WP_255036762.1">
    <property type="nucleotide sequence ID" value="NZ_RJUF01000018.1"/>
</dbReference>
<dbReference type="Proteomes" id="UP001204144">
    <property type="component" value="Unassembled WGS sequence"/>
</dbReference>
<protein>
    <recommendedName>
        <fullName evidence="4">Phage abortive infection protein</fullName>
    </recommendedName>
</protein>
<evidence type="ECO:0000313" key="3">
    <source>
        <dbReference type="Proteomes" id="UP001204144"/>
    </source>
</evidence>
<name>A0AAE3H2A1_9BACT</name>